<evidence type="ECO:0000256" key="6">
    <source>
        <dbReference type="ARBA" id="ARBA00022842"/>
    </source>
</evidence>
<feature type="binding site" evidence="8">
    <location>
        <position position="8"/>
    </location>
    <ligand>
        <name>Mg(2+)</name>
        <dbReference type="ChEBI" id="CHEBI:18420"/>
    </ligand>
</feature>
<keyword evidence="4 8" id="KW-0479">Metal-binding</keyword>
<dbReference type="CDD" id="cd09881">
    <property type="entry name" value="PIN_VapC4-5_FitB-like"/>
    <property type="match status" value="1"/>
</dbReference>
<evidence type="ECO:0000256" key="8">
    <source>
        <dbReference type="HAMAP-Rule" id="MF_00265"/>
    </source>
</evidence>
<sequence>MSARFMLDTSFCMSLLSQRPSGLRERFNAEADRLVLSSIALMELFSAAAEASDAADARRAVEDFASRFVVLDFDSRASQLAADLGQQMGRAGVAKMGYDLLVAAHARSQGLTLVTIDPDRFSEIRGLAVEKWS</sequence>
<keyword evidence="8" id="KW-0800">Toxin</keyword>
<evidence type="ECO:0000256" key="2">
    <source>
        <dbReference type="ARBA" id="ARBA00022649"/>
    </source>
</evidence>
<evidence type="ECO:0000256" key="5">
    <source>
        <dbReference type="ARBA" id="ARBA00022801"/>
    </source>
</evidence>
<evidence type="ECO:0000256" key="4">
    <source>
        <dbReference type="ARBA" id="ARBA00022723"/>
    </source>
</evidence>
<dbReference type="Gene3D" id="3.40.50.1010">
    <property type="entry name" value="5'-nuclease"/>
    <property type="match status" value="1"/>
</dbReference>
<protein>
    <recommendedName>
        <fullName evidence="8">Ribonuclease VapC</fullName>
        <shortName evidence="8">RNase VapC</shortName>
        <ecNumber evidence="8">3.1.-.-</ecNumber>
    </recommendedName>
    <alternativeName>
        <fullName evidence="8">Toxin VapC</fullName>
    </alternativeName>
</protein>
<dbReference type="InterPro" id="IPR002716">
    <property type="entry name" value="PIN_dom"/>
</dbReference>
<accession>A0ABX0TWC2</accession>
<dbReference type="Pfam" id="PF01850">
    <property type="entry name" value="PIN"/>
    <property type="match status" value="1"/>
</dbReference>
<dbReference type="EMBL" id="JAAOZC010000010">
    <property type="protein sequence ID" value="NIJ09333.1"/>
    <property type="molecule type" value="Genomic_DNA"/>
</dbReference>
<dbReference type="GO" id="GO:0004519">
    <property type="term" value="F:endonuclease activity"/>
    <property type="evidence" value="ECO:0007669"/>
    <property type="project" value="UniProtKB-KW"/>
</dbReference>
<keyword evidence="11" id="KW-1185">Reference proteome</keyword>
<dbReference type="EC" id="3.1.-.-" evidence="8"/>
<dbReference type="HAMAP" id="MF_00265">
    <property type="entry name" value="VapC_Nob1"/>
    <property type="match status" value="1"/>
</dbReference>
<evidence type="ECO:0000256" key="7">
    <source>
        <dbReference type="ARBA" id="ARBA00038093"/>
    </source>
</evidence>
<evidence type="ECO:0000313" key="11">
    <source>
        <dbReference type="Proteomes" id="UP000727456"/>
    </source>
</evidence>
<gene>
    <name evidence="8" type="primary">vapC</name>
    <name evidence="10" type="ORF">FHS31_002965</name>
</gene>
<keyword evidence="2 8" id="KW-1277">Toxin-antitoxin system</keyword>
<dbReference type="SUPFAM" id="SSF88723">
    <property type="entry name" value="PIN domain-like"/>
    <property type="match status" value="1"/>
</dbReference>
<name>A0ABX0TWC2_9SPHN</name>
<evidence type="ECO:0000256" key="1">
    <source>
        <dbReference type="ARBA" id="ARBA00001946"/>
    </source>
</evidence>
<dbReference type="GO" id="GO:0016787">
    <property type="term" value="F:hydrolase activity"/>
    <property type="evidence" value="ECO:0007669"/>
    <property type="project" value="UniProtKB-KW"/>
</dbReference>
<reference evidence="10 11" key="1">
    <citation type="submission" date="2020-03" db="EMBL/GenBank/DDBJ databases">
        <title>Genomic Encyclopedia of Type Strains, Phase III (KMG-III): the genomes of soil and plant-associated and newly described type strains.</title>
        <authorList>
            <person name="Whitman W."/>
        </authorList>
    </citation>
    <scope>NUCLEOTIDE SEQUENCE [LARGE SCALE GENOMIC DNA]</scope>
    <source>
        <strain evidence="10 11">CECT 8804</strain>
    </source>
</reference>
<dbReference type="RefSeq" id="WP_167074868.1">
    <property type="nucleotide sequence ID" value="NZ_JAAOZC010000010.1"/>
</dbReference>
<dbReference type="Proteomes" id="UP000727456">
    <property type="component" value="Unassembled WGS sequence"/>
</dbReference>
<evidence type="ECO:0000256" key="3">
    <source>
        <dbReference type="ARBA" id="ARBA00022722"/>
    </source>
</evidence>
<comment type="function">
    <text evidence="8">Toxic component of a toxin-antitoxin (TA) system. An RNase.</text>
</comment>
<organism evidence="10 11">
    <name type="scientific">Sphingomonas vulcanisoli</name>
    <dbReference type="NCBI Taxonomy" id="1658060"/>
    <lineage>
        <taxon>Bacteria</taxon>
        <taxon>Pseudomonadati</taxon>
        <taxon>Pseudomonadota</taxon>
        <taxon>Alphaproteobacteria</taxon>
        <taxon>Sphingomonadales</taxon>
        <taxon>Sphingomonadaceae</taxon>
        <taxon>Sphingomonas</taxon>
    </lineage>
</organism>
<keyword evidence="10" id="KW-0255">Endonuclease</keyword>
<keyword evidence="5 8" id="KW-0378">Hydrolase</keyword>
<evidence type="ECO:0000259" key="9">
    <source>
        <dbReference type="Pfam" id="PF01850"/>
    </source>
</evidence>
<dbReference type="InterPro" id="IPR022907">
    <property type="entry name" value="VapC_family"/>
</dbReference>
<feature type="domain" description="PIN" evidence="9">
    <location>
        <begin position="6"/>
        <end position="125"/>
    </location>
</feature>
<dbReference type="InterPro" id="IPR029060">
    <property type="entry name" value="PIN-like_dom_sf"/>
</dbReference>
<feature type="binding site" evidence="8">
    <location>
        <position position="99"/>
    </location>
    <ligand>
        <name>Mg(2+)</name>
        <dbReference type="ChEBI" id="CHEBI:18420"/>
    </ligand>
</feature>
<evidence type="ECO:0000313" key="10">
    <source>
        <dbReference type="EMBL" id="NIJ09333.1"/>
    </source>
</evidence>
<comment type="similarity">
    <text evidence="7 8">Belongs to the PINc/VapC protein family.</text>
</comment>
<proteinExistence type="inferred from homology"/>
<dbReference type="PANTHER" id="PTHR33653:SF1">
    <property type="entry name" value="RIBONUCLEASE VAPC2"/>
    <property type="match status" value="1"/>
</dbReference>
<dbReference type="InterPro" id="IPR050556">
    <property type="entry name" value="Type_II_TA_system_RNase"/>
</dbReference>
<keyword evidence="3 8" id="KW-0540">Nuclease</keyword>
<comment type="caution">
    <text evidence="10">The sequence shown here is derived from an EMBL/GenBank/DDBJ whole genome shotgun (WGS) entry which is preliminary data.</text>
</comment>
<dbReference type="PANTHER" id="PTHR33653">
    <property type="entry name" value="RIBONUCLEASE VAPC2"/>
    <property type="match status" value="1"/>
</dbReference>
<comment type="cofactor">
    <cofactor evidence="1 8">
        <name>Mg(2+)</name>
        <dbReference type="ChEBI" id="CHEBI:18420"/>
    </cofactor>
</comment>
<keyword evidence="6 8" id="KW-0460">Magnesium</keyword>